<reference evidence="2" key="1">
    <citation type="submission" date="2018-07" db="EMBL/GenBank/DDBJ databases">
        <title>Giant CbK-like Caulobacter bacteriophages have genetically divergent genomes.</title>
        <authorList>
            <person name="Wilson K.M."/>
            <person name="Ely B."/>
        </authorList>
    </citation>
    <scope>NUCLEOTIDE SEQUENCE [LARGE SCALE GENOMIC DNA]</scope>
</reference>
<keyword evidence="2" id="KW-1185">Reference proteome</keyword>
<accession>A0A385EF49</accession>
<organism evidence="1 2">
    <name type="scientific">Caulobacter phage CcrBL9</name>
    <dbReference type="NCBI Taxonomy" id="2283270"/>
    <lineage>
        <taxon>Viruses</taxon>
        <taxon>Duplodnaviria</taxon>
        <taxon>Heunggongvirae</taxon>
        <taxon>Uroviricota</taxon>
        <taxon>Caudoviricetes</taxon>
        <taxon>Jeanschmidtviridae</taxon>
        <taxon>Bertelyvirus</taxon>
        <taxon>Bertelyvirus BL9</taxon>
    </lineage>
</organism>
<evidence type="ECO:0000313" key="2">
    <source>
        <dbReference type="Proteomes" id="UP000259421"/>
    </source>
</evidence>
<dbReference type="EMBL" id="MH588546">
    <property type="protein sequence ID" value="AXQ69309.1"/>
    <property type="molecule type" value="Genomic_DNA"/>
</dbReference>
<proteinExistence type="predicted"/>
<name>A0A385EF49_9CAUD</name>
<gene>
    <name evidence="1" type="ORF">CcrBL9_gp285</name>
</gene>
<dbReference type="Proteomes" id="UP000259421">
    <property type="component" value="Segment"/>
</dbReference>
<evidence type="ECO:0000313" key="1">
    <source>
        <dbReference type="EMBL" id="AXQ69309.1"/>
    </source>
</evidence>
<sequence length="195" mass="22524">MHLPDDAIRWKIKAPRLLPLIPRPWLQEAAETIRAEWTNLRRGHHEPSITSYQPFVRDVPQHQKLNPGLSFIYTNGVAQYHTDGNYPRFFYLLILHSRSYCVDGGAWPEPFTADRPGDLICLDSHLEHGLRAKWLEGPEDLDPEEMNVNRCLPSYWLALSMDSWALLTPEQTIMAYSRALEHNNKNMPAQALEIA</sequence>
<reference evidence="1 2" key="2">
    <citation type="submission" date="2018-09" db="EMBL/GenBank/DDBJ databases">
        <title>Giant CbK-like Caulobacter bacteriophages have genetically divergent genomes.</title>
        <authorList>
            <person name="Wilson K."/>
            <person name="Ely B."/>
        </authorList>
    </citation>
    <scope>NUCLEOTIDE SEQUENCE [LARGE SCALE GENOMIC DNA]</scope>
</reference>
<protein>
    <submittedName>
        <fullName evidence="1">Uncharacterized protein</fullName>
    </submittedName>
</protein>